<dbReference type="EMBL" id="JACPNR010000013">
    <property type="protein sequence ID" value="MBI2679162.1"/>
    <property type="molecule type" value="Genomic_DNA"/>
</dbReference>
<organism evidence="3 4">
    <name type="scientific">Candidatus Korobacter versatilis</name>
    <dbReference type="NCBI Taxonomy" id="658062"/>
    <lineage>
        <taxon>Bacteria</taxon>
        <taxon>Pseudomonadati</taxon>
        <taxon>Acidobacteriota</taxon>
        <taxon>Terriglobia</taxon>
        <taxon>Terriglobales</taxon>
        <taxon>Candidatus Korobacteraceae</taxon>
        <taxon>Candidatus Korobacter</taxon>
    </lineage>
</organism>
<evidence type="ECO:0000259" key="2">
    <source>
        <dbReference type="Pfam" id="PF12773"/>
    </source>
</evidence>
<dbReference type="InterPro" id="IPR025874">
    <property type="entry name" value="DZR"/>
</dbReference>
<accession>A0A932A9P5</accession>
<protein>
    <submittedName>
        <fullName evidence="3">Zinc ribbon domain-containing protein</fullName>
    </submittedName>
</protein>
<keyword evidence="1" id="KW-0812">Transmembrane</keyword>
<evidence type="ECO:0000313" key="3">
    <source>
        <dbReference type="EMBL" id="MBI2679162.1"/>
    </source>
</evidence>
<sequence length="163" mass="17774">MDKLESDFSKELKIIPWWSYLLGSIAFLCMQFVFHVAILHSEKVPPPPAVRSLLGVVTGLALAVWFMLLGYVNRDAGRRGMNRALWTFLVIIIPNGIGYIIYFIMRKPMQVPCPHCGASAEPGFTYCTKCGKALKPSCASCGAQMRPGDAFCPSCGKAAAPSA</sequence>
<reference evidence="3" key="1">
    <citation type="submission" date="2020-07" db="EMBL/GenBank/DDBJ databases">
        <title>Huge and variable diversity of episymbiotic CPR bacteria and DPANN archaea in groundwater ecosystems.</title>
        <authorList>
            <person name="He C.Y."/>
            <person name="Keren R."/>
            <person name="Whittaker M."/>
            <person name="Farag I.F."/>
            <person name="Doudna J."/>
            <person name="Cate J.H.D."/>
            <person name="Banfield J.F."/>
        </authorList>
    </citation>
    <scope>NUCLEOTIDE SEQUENCE</scope>
    <source>
        <strain evidence="3">NC_groundwater_580_Pr5_B-0.1um_64_19</strain>
    </source>
</reference>
<dbReference type="Pfam" id="PF12773">
    <property type="entry name" value="DZR"/>
    <property type="match status" value="1"/>
</dbReference>
<feature type="domain" description="DZANK-type" evidence="2">
    <location>
        <begin position="113"/>
        <end position="156"/>
    </location>
</feature>
<evidence type="ECO:0000313" key="4">
    <source>
        <dbReference type="Proteomes" id="UP000779809"/>
    </source>
</evidence>
<evidence type="ECO:0000256" key="1">
    <source>
        <dbReference type="SAM" id="Phobius"/>
    </source>
</evidence>
<name>A0A932A9P5_9BACT</name>
<feature type="transmembrane region" description="Helical" evidence="1">
    <location>
        <begin position="20"/>
        <end position="40"/>
    </location>
</feature>
<dbReference type="Proteomes" id="UP000779809">
    <property type="component" value="Unassembled WGS sequence"/>
</dbReference>
<keyword evidence="1" id="KW-0472">Membrane</keyword>
<gene>
    <name evidence="3" type="ORF">HYX28_10320</name>
</gene>
<keyword evidence="1" id="KW-1133">Transmembrane helix</keyword>
<feature type="transmembrane region" description="Helical" evidence="1">
    <location>
        <begin position="84"/>
        <end position="105"/>
    </location>
</feature>
<feature type="transmembrane region" description="Helical" evidence="1">
    <location>
        <begin position="52"/>
        <end position="72"/>
    </location>
</feature>
<comment type="caution">
    <text evidence="3">The sequence shown here is derived from an EMBL/GenBank/DDBJ whole genome shotgun (WGS) entry which is preliminary data.</text>
</comment>
<dbReference type="AlphaFoldDB" id="A0A932A9P5"/>
<proteinExistence type="predicted"/>